<protein>
    <submittedName>
        <fullName evidence="1">Uncharacterized protein</fullName>
    </submittedName>
</protein>
<evidence type="ECO:0000313" key="2">
    <source>
        <dbReference type="Proteomes" id="UP000807716"/>
    </source>
</evidence>
<dbReference type="EMBL" id="JAAAJB010002123">
    <property type="protein sequence ID" value="KAG0246605.1"/>
    <property type="molecule type" value="Genomic_DNA"/>
</dbReference>
<sequence length="114" mass="12689">MYSLARRIYNNNSPEKDANAESAAIRAAHQAFNLLRDEAPMLPALSAFPGIGAHGMETAVRHVHTAIRSHYENAKFLGVDTTKSSVIAKFFRLNDQEHRYADFPKAKFSPSTIT</sequence>
<accession>A0A9P6TTE7</accession>
<keyword evidence="2" id="KW-1185">Reference proteome</keyword>
<feature type="non-terminal residue" evidence="1">
    <location>
        <position position="114"/>
    </location>
</feature>
<proteinExistence type="predicted"/>
<dbReference type="OrthoDB" id="2403422at2759"/>
<gene>
    <name evidence="1" type="ORF">DFQ27_002901</name>
</gene>
<comment type="caution">
    <text evidence="1">The sequence shown here is derived from an EMBL/GenBank/DDBJ whole genome shotgun (WGS) entry which is preliminary data.</text>
</comment>
<organism evidence="1 2">
    <name type="scientific">Actinomortierella ambigua</name>
    <dbReference type="NCBI Taxonomy" id="1343610"/>
    <lineage>
        <taxon>Eukaryota</taxon>
        <taxon>Fungi</taxon>
        <taxon>Fungi incertae sedis</taxon>
        <taxon>Mucoromycota</taxon>
        <taxon>Mortierellomycotina</taxon>
        <taxon>Mortierellomycetes</taxon>
        <taxon>Mortierellales</taxon>
        <taxon>Mortierellaceae</taxon>
        <taxon>Actinomortierella</taxon>
    </lineage>
</organism>
<reference evidence="1" key="1">
    <citation type="journal article" date="2020" name="Fungal Divers.">
        <title>Resolving the Mortierellaceae phylogeny through synthesis of multi-gene phylogenetics and phylogenomics.</title>
        <authorList>
            <person name="Vandepol N."/>
            <person name="Liber J."/>
            <person name="Desiro A."/>
            <person name="Na H."/>
            <person name="Kennedy M."/>
            <person name="Barry K."/>
            <person name="Grigoriev I.V."/>
            <person name="Miller A.N."/>
            <person name="O'Donnell K."/>
            <person name="Stajich J.E."/>
            <person name="Bonito G."/>
        </authorList>
    </citation>
    <scope>NUCLEOTIDE SEQUENCE</scope>
    <source>
        <strain evidence="1">BC1065</strain>
    </source>
</reference>
<dbReference type="AlphaFoldDB" id="A0A9P6TTE7"/>
<name>A0A9P6TTE7_9FUNG</name>
<dbReference type="Proteomes" id="UP000807716">
    <property type="component" value="Unassembled WGS sequence"/>
</dbReference>
<evidence type="ECO:0000313" key="1">
    <source>
        <dbReference type="EMBL" id="KAG0246605.1"/>
    </source>
</evidence>